<dbReference type="InterPro" id="IPR011009">
    <property type="entry name" value="Kinase-like_dom_sf"/>
</dbReference>
<name>A0ABR3BLH9_9TREE</name>
<comment type="caution">
    <text evidence="3">The sequence shown here is derived from an EMBL/GenBank/DDBJ whole genome shotgun (WGS) entry which is preliminary data.</text>
</comment>
<dbReference type="EMBL" id="ATAM02000013">
    <property type="protein sequence ID" value="KAL0240616.1"/>
    <property type="molecule type" value="Genomic_DNA"/>
</dbReference>
<reference evidence="3 4" key="2">
    <citation type="submission" date="2024-01" db="EMBL/GenBank/DDBJ databases">
        <title>Comparative genomics of Cryptococcus and Kwoniella reveals pathogenesis evolution and contrasting modes of karyotype evolution via chromosome fusion or intercentromeric recombination.</title>
        <authorList>
            <person name="Coelho M.A."/>
            <person name="David-Palma M."/>
            <person name="Shea T."/>
            <person name="Bowers K."/>
            <person name="Mcginley-Smith S."/>
            <person name="Mohammad A.W."/>
            <person name="Gnirke A."/>
            <person name="Yurkov A.M."/>
            <person name="Nowrousian M."/>
            <person name="Sun S."/>
            <person name="Cuomo C.A."/>
            <person name="Heitman J."/>
        </authorList>
    </citation>
    <scope>NUCLEOTIDE SEQUENCE [LARGE SCALE GENOMIC DNA]</scope>
    <source>
        <strain evidence="3 4">IND107</strain>
    </source>
</reference>
<keyword evidence="4" id="KW-1185">Reference proteome</keyword>
<gene>
    <name evidence="3" type="ORF">I308_106414</name>
</gene>
<protein>
    <recommendedName>
        <fullName evidence="2">Protein kinase domain-containing protein</fullName>
    </recommendedName>
</protein>
<accession>A0ABR3BLH9</accession>
<dbReference type="GeneID" id="91993269"/>
<dbReference type="PANTHER" id="PTHR11909">
    <property type="entry name" value="CASEIN KINASE-RELATED"/>
    <property type="match status" value="1"/>
</dbReference>
<feature type="compositionally biased region" description="Basic and acidic residues" evidence="1">
    <location>
        <begin position="423"/>
        <end position="436"/>
    </location>
</feature>
<dbReference type="PROSITE" id="PS50011">
    <property type="entry name" value="PROTEIN_KINASE_DOM"/>
    <property type="match status" value="1"/>
</dbReference>
<organism evidence="3 4">
    <name type="scientific">Cryptococcus tetragattii IND107</name>
    <dbReference type="NCBI Taxonomy" id="1296105"/>
    <lineage>
        <taxon>Eukaryota</taxon>
        <taxon>Fungi</taxon>
        <taxon>Dikarya</taxon>
        <taxon>Basidiomycota</taxon>
        <taxon>Agaricomycotina</taxon>
        <taxon>Tremellomycetes</taxon>
        <taxon>Tremellales</taxon>
        <taxon>Cryptococcaceae</taxon>
        <taxon>Cryptococcus</taxon>
        <taxon>Cryptococcus gattii species complex</taxon>
    </lineage>
</organism>
<sequence>MPCRDSGYDNEIPQVIAERYKVKVEKQIADTNAGGVFPAIDTNTGQEVAIKIEHRLAHRRELEGEYLIYRRVSLNVPNAHTIPSIRWYGKEGNYRALVMDMLGPTLQDLFQSHDGPFSLKTVLMIADQLISRVEYLHTQLYIHRGIKPDNFCVGLQDQRKIYMIDLAFGKRYMDPKLKWHIHYLENRWGFANSNWCSLNVSEGIRATRRDDLESLGYMFVFFLKGSLPWHDESDPLDKASIKRRPLEDLCRGLPKQFLMYLQYCRALRFDGDPDYENIRQLFRRLFLEKGYEYDWEFDWCKKPNKESMAQENGSEVGEDNKEPLEAPDKKNGSNAEKRDGISKEIDEESNNISKADIDRSEISPIDNTGLKQVNEAKKYQEAQTEMKAPNQNANSDDDHVNADEPDGGNDLQEGEKRLRRSTRLKERLKEKAIGKP</sequence>
<feature type="compositionally biased region" description="Basic and acidic residues" evidence="1">
    <location>
        <begin position="318"/>
        <end position="344"/>
    </location>
</feature>
<dbReference type="InterPro" id="IPR000719">
    <property type="entry name" value="Prot_kinase_dom"/>
</dbReference>
<proteinExistence type="predicted"/>
<dbReference type="Proteomes" id="UP000054399">
    <property type="component" value="Unassembled WGS sequence"/>
</dbReference>
<dbReference type="SMART" id="SM00220">
    <property type="entry name" value="S_TKc"/>
    <property type="match status" value="1"/>
</dbReference>
<dbReference type="CDD" id="cd14016">
    <property type="entry name" value="STKc_CK1"/>
    <property type="match status" value="1"/>
</dbReference>
<evidence type="ECO:0000313" key="3">
    <source>
        <dbReference type="EMBL" id="KAL0240616.1"/>
    </source>
</evidence>
<evidence type="ECO:0000256" key="1">
    <source>
        <dbReference type="SAM" id="MobiDB-lite"/>
    </source>
</evidence>
<reference evidence="4" key="1">
    <citation type="submission" date="2015-01" db="EMBL/GenBank/DDBJ databases">
        <title>The Genome Sequence of Cryptococcus gattii MMRL2647.</title>
        <authorList>
            <consortium name="The Broad Institute Genomics Platform"/>
            <person name="Cuomo C."/>
            <person name="Litvintseva A."/>
            <person name="Chen Y."/>
            <person name="Heitman J."/>
            <person name="Sun S."/>
            <person name="Springer D."/>
            <person name="Dromer F."/>
            <person name="Young S."/>
            <person name="Zeng Q."/>
            <person name="Gargeya S."/>
            <person name="Abouelleil A."/>
            <person name="Alvarado L."/>
            <person name="Chapman S.B."/>
            <person name="Gainer-Dewar J."/>
            <person name="Goldberg J."/>
            <person name="Griggs A."/>
            <person name="Gujja S."/>
            <person name="Hansen M."/>
            <person name="Howarth C."/>
            <person name="Imamovic A."/>
            <person name="Larimer J."/>
            <person name="Murphy C."/>
            <person name="Naylor J."/>
            <person name="Pearson M."/>
            <person name="Priest M."/>
            <person name="Roberts A."/>
            <person name="Saif S."/>
            <person name="Shea T."/>
            <person name="Sykes S."/>
            <person name="Wortman J."/>
            <person name="Nusbaum C."/>
            <person name="Birren B."/>
        </authorList>
    </citation>
    <scope>NUCLEOTIDE SEQUENCE [LARGE SCALE GENOMIC DNA]</scope>
    <source>
        <strain evidence="4">IND107</strain>
    </source>
</reference>
<feature type="region of interest" description="Disordered" evidence="1">
    <location>
        <begin position="308"/>
        <end position="436"/>
    </location>
</feature>
<evidence type="ECO:0000259" key="2">
    <source>
        <dbReference type="PROSITE" id="PS50011"/>
    </source>
</evidence>
<dbReference type="RefSeq" id="XP_066611115.1">
    <property type="nucleotide sequence ID" value="XM_066760843.1"/>
</dbReference>
<dbReference type="Gene3D" id="1.10.510.10">
    <property type="entry name" value="Transferase(Phosphotransferase) domain 1"/>
    <property type="match status" value="1"/>
</dbReference>
<feature type="domain" description="Protein kinase" evidence="2">
    <location>
        <begin position="22"/>
        <end position="287"/>
    </location>
</feature>
<dbReference type="SUPFAM" id="SSF56112">
    <property type="entry name" value="Protein kinase-like (PK-like)"/>
    <property type="match status" value="1"/>
</dbReference>
<evidence type="ECO:0000313" key="4">
    <source>
        <dbReference type="Proteomes" id="UP000054399"/>
    </source>
</evidence>
<dbReference type="Pfam" id="PF00069">
    <property type="entry name" value="Pkinase"/>
    <property type="match status" value="1"/>
</dbReference>
<dbReference type="InterPro" id="IPR050235">
    <property type="entry name" value="CK1_Ser-Thr_kinase"/>
</dbReference>